<keyword evidence="2" id="KW-1185">Reference proteome</keyword>
<protein>
    <submittedName>
        <fullName evidence="1">Uncharacterized protein</fullName>
    </submittedName>
</protein>
<evidence type="ECO:0000313" key="2">
    <source>
        <dbReference type="Proteomes" id="UP000011713"/>
    </source>
</evidence>
<evidence type="ECO:0000313" key="1">
    <source>
        <dbReference type="EnsemblProtists" id="HpaP807382"/>
    </source>
</evidence>
<proteinExistence type="predicted"/>
<dbReference type="EMBL" id="JH598398">
    <property type="status" value="NOT_ANNOTATED_CDS"/>
    <property type="molecule type" value="Genomic_DNA"/>
</dbReference>
<dbReference type="Proteomes" id="UP000011713">
    <property type="component" value="Unassembled WGS sequence"/>
</dbReference>
<dbReference type="AlphaFoldDB" id="M4BLU7"/>
<dbReference type="InParanoid" id="M4BLU7"/>
<name>M4BLU7_HYAAE</name>
<dbReference type="HOGENOM" id="CLU_2872427_0_0_1"/>
<sequence>MVPTRVLLPNPAAANAASFAKVVHIDGIVTRADLDNTANDLYAEFESDVNCDRLVKRKYFFMPQ</sequence>
<accession>M4BLU7</accession>
<reference evidence="2" key="1">
    <citation type="journal article" date="2010" name="Science">
        <title>Signatures of adaptation to obligate biotrophy in the Hyaloperonospora arabidopsidis genome.</title>
        <authorList>
            <person name="Baxter L."/>
            <person name="Tripathy S."/>
            <person name="Ishaque N."/>
            <person name="Boot N."/>
            <person name="Cabral A."/>
            <person name="Kemen E."/>
            <person name="Thines M."/>
            <person name="Ah-Fong A."/>
            <person name="Anderson R."/>
            <person name="Badejoko W."/>
            <person name="Bittner-Eddy P."/>
            <person name="Boore J.L."/>
            <person name="Chibucos M.C."/>
            <person name="Coates M."/>
            <person name="Dehal P."/>
            <person name="Delehaunty K."/>
            <person name="Dong S."/>
            <person name="Downton P."/>
            <person name="Dumas B."/>
            <person name="Fabro G."/>
            <person name="Fronick C."/>
            <person name="Fuerstenberg S.I."/>
            <person name="Fulton L."/>
            <person name="Gaulin E."/>
            <person name="Govers F."/>
            <person name="Hughes L."/>
            <person name="Humphray S."/>
            <person name="Jiang R.H."/>
            <person name="Judelson H."/>
            <person name="Kamoun S."/>
            <person name="Kyung K."/>
            <person name="Meijer H."/>
            <person name="Minx P."/>
            <person name="Morris P."/>
            <person name="Nelson J."/>
            <person name="Phuntumart V."/>
            <person name="Qutob D."/>
            <person name="Rehmany A."/>
            <person name="Rougon-Cardoso A."/>
            <person name="Ryden P."/>
            <person name="Torto-Alalibo T."/>
            <person name="Studholme D."/>
            <person name="Wang Y."/>
            <person name="Win J."/>
            <person name="Wood J."/>
            <person name="Clifton S.W."/>
            <person name="Rogers J."/>
            <person name="Van den Ackerveken G."/>
            <person name="Jones J.D."/>
            <person name="McDowell J.M."/>
            <person name="Beynon J."/>
            <person name="Tyler B.M."/>
        </authorList>
    </citation>
    <scope>NUCLEOTIDE SEQUENCE [LARGE SCALE GENOMIC DNA]</scope>
    <source>
        <strain evidence="2">Emoy2</strain>
    </source>
</reference>
<organism evidence="1 2">
    <name type="scientific">Hyaloperonospora arabidopsidis (strain Emoy2)</name>
    <name type="common">Downy mildew agent</name>
    <name type="synonym">Peronospora arabidopsidis</name>
    <dbReference type="NCBI Taxonomy" id="559515"/>
    <lineage>
        <taxon>Eukaryota</taxon>
        <taxon>Sar</taxon>
        <taxon>Stramenopiles</taxon>
        <taxon>Oomycota</taxon>
        <taxon>Peronosporomycetes</taxon>
        <taxon>Peronosporales</taxon>
        <taxon>Peronosporaceae</taxon>
        <taxon>Hyaloperonospora</taxon>
    </lineage>
</organism>
<reference evidence="1" key="2">
    <citation type="submission" date="2015-06" db="UniProtKB">
        <authorList>
            <consortium name="EnsemblProtists"/>
        </authorList>
    </citation>
    <scope>IDENTIFICATION</scope>
    <source>
        <strain evidence="1">Emoy2</strain>
    </source>
</reference>
<dbReference type="VEuPathDB" id="FungiDB:HpaG807382"/>
<dbReference type="EnsemblProtists" id="HpaT807382">
    <property type="protein sequence ID" value="HpaP807382"/>
    <property type="gene ID" value="HpaG807382"/>
</dbReference>